<dbReference type="PANTHER" id="PTHR34068">
    <property type="entry name" value="UPF0145 PROTEIN YBJQ"/>
    <property type="match status" value="1"/>
</dbReference>
<reference evidence="2 3" key="1">
    <citation type="journal article" date="2017" name="Biotechnol. Biofuels">
        <title>Differential beta-glucosidase expression as a function of carbon source availability in Talaromyces amestolkiae: a genomic and proteomic approach.</title>
        <authorList>
            <person name="de Eugenio L.I."/>
            <person name="Mendez-Liter J.A."/>
            <person name="Nieto-Dominguez M."/>
            <person name="Alonso L."/>
            <person name="Gil-Munoz J."/>
            <person name="Barriuso J."/>
            <person name="Prieto A."/>
            <person name="Martinez M.J."/>
        </authorList>
    </citation>
    <scope>NUCLEOTIDE SEQUENCE [LARGE SCALE GENOMIC DNA]</scope>
    <source>
        <strain evidence="2 3">CIB</strain>
    </source>
</reference>
<dbReference type="PANTHER" id="PTHR34068:SF2">
    <property type="entry name" value="UPF0145 PROTEIN SCO3412"/>
    <property type="match status" value="1"/>
</dbReference>
<evidence type="ECO:0000313" key="2">
    <source>
        <dbReference type="EMBL" id="RAO66521.1"/>
    </source>
</evidence>
<dbReference type="InterPro" id="IPR002765">
    <property type="entry name" value="UPF0145_YbjQ-like"/>
</dbReference>
<dbReference type="AlphaFoldDB" id="A0A364KSP2"/>
<dbReference type="GeneID" id="63791750"/>
<dbReference type="SUPFAM" id="SSF117782">
    <property type="entry name" value="YbjQ-like"/>
    <property type="match status" value="1"/>
</dbReference>
<keyword evidence="3" id="KW-1185">Reference proteome</keyword>
<proteinExistence type="inferred from homology"/>
<comment type="similarity">
    <text evidence="1">Belongs to the UPF0145 family.</text>
</comment>
<dbReference type="OrthoDB" id="68104at2759"/>
<dbReference type="EMBL" id="MIKG01000003">
    <property type="protein sequence ID" value="RAO66521.1"/>
    <property type="molecule type" value="Genomic_DNA"/>
</dbReference>
<protein>
    <submittedName>
        <fullName evidence="2">Uncharacterized protein</fullName>
    </submittedName>
</protein>
<dbReference type="InterPro" id="IPR035439">
    <property type="entry name" value="UPF0145_dom_sf"/>
</dbReference>
<name>A0A364KSP2_TALAM</name>
<evidence type="ECO:0000256" key="1">
    <source>
        <dbReference type="ARBA" id="ARBA00010751"/>
    </source>
</evidence>
<dbReference type="HAMAP" id="MF_00338">
    <property type="entry name" value="UPF0145"/>
    <property type="match status" value="1"/>
</dbReference>
<dbReference type="Gene3D" id="3.30.110.70">
    <property type="entry name" value="Hypothetical protein apc22750. Chain B"/>
    <property type="match status" value="1"/>
</dbReference>
<dbReference type="Proteomes" id="UP000249363">
    <property type="component" value="Unassembled WGS sequence"/>
</dbReference>
<sequence length="134" mass="14319">MAGGNKHNSNASVPENEMFACFTDTHGVITSTMNDIPGYKVTKVLGTVYGLTVRSRNWGAGLGGVARSIVGGEIRIFTKLLYTARNEAVERMVGECMSRGGNALVAMRFDVVDMGGFSQICAYGTACIVEKLDD</sequence>
<dbReference type="Pfam" id="PF01906">
    <property type="entry name" value="YbjQ_1"/>
    <property type="match status" value="1"/>
</dbReference>
<comment type="caution">
    <text evidence="2">The sequence shown here is derived from an EMBL/GenBank/DDBJ whole genome shotgun (WGS) entry which is preliminary data.</text>
</comment>
<organism evidence="2 3">
    <name type="scientific">Talaromyces amestolkiae</name>
    <dbReference type="NCBI Taxonomy" id="1196081"/>
    <lineage>
        <taxon>Eukaryota</taxon>
        <taxon>Fungi</taxon>
        <taxon>Dikarya</taxon>
        <taxon>Ascomycota</taxon>
        <taxon>Pezizomycotina</taxon>
        <taxon>Eurotiomycetes</taxon>
        <taxon>Eurotiomycetidae</taxon>
        <taxon>Eurotiales</taxon>
        <taxon>Trichocomaceae</taxon>
        <taxon>Talaromyces</taxon>
        <taxon>Talaromyces sect. Talaromyces</taxon>
    </lineage>
</organism>
<accession>A0A364KSP2</accession>
<evidence type="ECO:0000313" key="3">
    <source>
        <dbReference type="Proteomes" id="UP000249363"/>
    </source>
</evidence>
<gene>
    <name evidence="2" type="ORF">BHQ10_002533</name>
</gene>
<dbReference type="RefSeq" id="XP_040731038.1">
    <property type="nucleotide sequence ID" value="XM_040874690.1"/>
</dbReference>